<dbReference type="EMBL" id="JABUBU010000001">
    <property type="protein sequence ID" value="MBY6365641.1"/>
    <property type="molecule type" value="Genomic_DNA"/>
</dbReference>
<proteinExistence type="predicted"/>
<reference evidence="2 3" key="1">
    <citation type="submission" date="2020-06" db="EMBL/GenBank/DDBJ databases">
        <title>Taxonomy, biology and ecology of Rhodococcus bacteria occurring in California pistachio and other woody hosts as revealed by genome sequence analyses.</title>
        <authorList>
            <person name="Gai Y."/>
            <person name="Riely B."/>
        </authorList>
    </citation>
    <scope>NUCLEOTIDE SEQUENCE [LARGE SCALE GENOMIC DNA]</scope>
    <source>
        <strain evidence="2 3">BP-281</strain>
    </source>
</reference>
<evidence type="ECO:0000256" key="1">
    <source>
        <dbReference type="SAM" id="MobiDB-lite"/>
    </source>
</evidence>
<feature type="region of interest" description="Disordered" evidence="1">
    <location>
        <begin position="359"/>
        <end position="385"/>
    </location>
</feature>
<gene>
    <name evidence="2" type="ORF">HQ603_02620</name>
</gene>
<evidence type="ECO:0000313" key="2">
    <source>
        <dbReference type="EMBL" id="MBY6365641.1"/>
    </source>
</evidence>
<comment type="caution">
    <text evidence="2">The sequence shown here is derived from an EMBL/GenBank/DDBJ whole genome shotgun (WGS) entry which is preliminary data.</text>
</comment>
<sequence>MRGDGTKVSLRRDYVRAQTAANMLEHRYGSTVLNSREQDRGVRGLEPAEIETTRRTGAPEPVRYTLERKVRAAATVSKTEAEFVRRVCADGVLIRPRYDRGTTGTVVGYSVAATPARGDRATGTAPVWYGGGRLSKDLTLPRLRDEWDTSAPANEAAAQEWRAARQRSAVTVGNGRERAGLDPAMYARAAADMDRWNTYLASVPTSDRAQWTRAAGRASGVFAAWSARIESTPGPLAAASASLAQSAQTPAHTRGEGAGARMTAAAGAALVLLQATTTDPTAAMALLLHQLMRTLDAVAAAHRAAGEADRAAQLVDVRARHLDALHTRLANPMTAASAFEVHHESVRRGQLRDAATVSIAAPESAGRSTRPGVRRTQHDRSGRER</sequence>
<evidence type="ECO:0000313" key="3">
    <source>
        <dbReference type="Proteomes" id="UP000825228"/>
    </source>
</evidence>
<dbReference type="Proteomes" id="UP000825228">
    <property type="component" value="Unassembled WGS sequence"/>
</dbReference>
<keyword evidence="3" id="KW-1185">Reference proteome</keyword>
<organism evidence="2 3">
    <name type="scientific">Rhodococcoides corynebacterioides</name>
    <dbReference type="NCBI Taxonomy" id="53972"/>
    <lineage>
        <taxon>Bacteria</taxon>
        <taxon>Bacillati</taxon>
        <taxon>Actinomycetota</taxon>
        <taxon>Actinomycetes</taxon>
        <taxon>Mycobacteriales</taxon>
        <taxon>Nocardiaceae</taxon>
        <taxon>Rhodococcoides</taxon>
    </lineage>
</organism>
<dbReference type="RefSeq" id="WP_222682783.1">
    <property type="nucleotide sequence ID" value="NZ_JABUBT010000001.1"/>
</dbReference>
<protein>
    <recommendedName>
        <fullName evidence="4">Relaxase</fullName>
    </recommendedName>
</protein>
<evidence type="ECO:0008006" key="4">
    <source>
        <dbReference type="Google" id="ProtNLM"/>
    </source>
</evidence>
<name>A0ABS7NZS7_9NOCA</name>
<accession>A0ABS7NZS7</accession>
<feature type="compositionally biased region" description="Basic and acidic residues" evidence="1">
    <location>
        <begin position="376"/>
        <end position="385"/>
    </location>
</feature>